<evidence type="ECO:0000313" key="2">
    <source>
        <dbReference type="EMBL" id="MCQ8118060.1"/>
    </source>
</evidence>
<dbReference type="Proteomes" id="UP001524570">
    <property type="component" value="Unassembled WGS sequence"/>
</dbReference>
<organism evidence="2 3">
    <name type="scientific">Methylomonas rosea</name>
    <dbReference type="NCBI Taxonomy" id="2952227"/>
    <lineage>
        <taxon>Bacteria</taxon>
        <taxon>Pseudomonadati</taxon>
        <taxon>Pseudomonadota</taxon>
        <taxon>Gammaproteobacteria</taxon>
        <taxon>Methylococcales</taxon>
        <taxon>Methylococcaceae</taxon>
        <taxon>Methylomonas</taxon>
    </lineage>
</organism>
<gene>
    <name evidence="2" type="ORF">NP589_11545</name>
</gene>
<reference evidence="2 3" key="1">
    <citation type="submission" date="2022-07" db="EMBL/GenBank/DDBJ databases">
        <title>Methylomonas rivi sp. nov., Methylomonas rosea sp. nov., Methylomonas aureus sp. nov. and Methylomonas subterranea sp. nov., four novel methanotrophs isolated from a freshwater creek and the deep terrestrial subsurface.</title>
        <authorList>
            <person name="Abin C."/>
            <person name="Sankaranarayanan K."/>
            <person name="Garner C."/>
            <person name="Sindelar R."/>
            <person name="Kotary K."/>
            <person name="Garner R."/>
            <person name="Barclay S."/>
            <person name="Lawson P."/>
            <person name="Krumholz L."/>
        </authorList>
    </citation>
    <scope>NUCLEOTIDE SEQUENCE [LARGE SCALE GENOMIC DNA]</scope>
    <source>
        <strain evidence="2 3">WSC-7</strain>
    </source>
</reference>
<dbReference type="EMBL" id="JANIBL010000032">
    <property type="protein sequence ID" value="MCQ8118060.1"/>
    <property type="molecule type" value="Genomic_DNA"/>
</dbReference>
<evidence type="ECO:0000313" key="3">
    <source>
        <dbReference type="Proteomes" id="UP001524570"/>
    </source>
</evidence>
<dbReference type="RefSeq" id="WP_256607124.1">
    <property type="nucleotide sequence ID" value="NZ_JANIBL010000032.1"/>
</dbReference>
<evidence type="ECO:0000256" key="1">
    <source>
        <dbReference type="SAM" id="SignalP"/>
    </source>
</evidence>
<protein>
    <submittedName>
        <fullName evidence="2">Uncharacterized protein</fullName>
    </submittedName>
</protein>
<sequence>MKNTNKVFARTRLLLSLLLGAQLLLTASASAWAHGNDGRDANPNRRLKGTYGFAATGYFGANYDATSKTTTGAVAERVGVYSFDGKGNCSIHSLANKAGLAAGVIQDTADCTYEVFEDGTGQLDATLGGKTFLTFFVLVNHDEEFMFTRREGTDNPADQGGASLIFAIAKKQ</sequence>
<keyword evidence="1" id="KW-0732">Signal</keyword>
<accession>A0ABT1TTF0</accession>
<feature type="chain" id="PRO_5046034895" evidence="1">
    <location>
        <begin position="34"/>
        <end position="172"/>
    </location>
</feature>
<name>A0ABT1TTF0_9GAMM</name>
<keyword evidence="3" id="KW-1185">Reference proteome</keyword>
<proteinExistence type="predicted"/>
<comment type="caution">
    <text evidence="2">The sequence shown here is derived from an EMBL/GenBank/DDBJ whole genome shotgun (WGS) entry which is preliminary data.</text>
</comment>
<feature type="signal peptide" evidence="1">
    <location>
        <begin position="1"/>
        <end position="33"/>
    </location>
</feature>